<dbReference type="InterPro" id="IPR001173">
    <property type="entry name" value="Glyco_trans_2-like"/>
</dbReference>
<keyword evidence="1" id="KW-0997">Cell inner membrane</keyword>
<dbReference type="Proteomes" id="UP001375228">
    <property type="component" value="Chromosome"/>
</dbReference>
<dbReference type="EMBL" id="CP146691">
    <property type="protein sequence ID" value="WWY22269.1"/>
    <property type="molecule type" value="Genomic_DNA"/>
</dbReference>
<keyword evidence="3" id="KW-0328">Glycosyltransferase</keyword>
<keyword evidence="4" id="KW-1185">Reference proteome</keyword>
<reference evidence="3 4" key="1">
    <citation type="submission" date="2024-03" db="EMBL/GenBank/DDBJ databases">
        <title>Pseudomonas juntendi.</title>
        <authorList>
            <person name="Liu Y."/>
        </authorList>
    </citation>
    <scope>NUCLEOTIDE SEQUENCE [LARGE SCALE GENOMIC DNA]</scope>
    <source>
        <strain evidence="3 4">L4046hy</strain>
    </source>
</reference>
<dbReference type="SUPFAM" id="SSF53448">
    <property type="entry name" value="Nucleotide-diphospho-sugar transferases"/>
    <property type="match status" value="1"/>
</dbReference>
<protein>
    <submittedName>
        <fullName evidence="3">Glycosyltransferase</fullName>
        <ecNumber evidence="3">2.4.-.-</ecNumber>
    </submittedName>
</protein>
<organism evidence="3 4">
    <name type="scientific">Pseudomonas juntendi</name>
    <dbReference type="NCBI Taxonomy" id="2666183"/>
    <lineage>
        <taxon>Bacteria</taxon>
        <taxon>Pseudomonadati</taxon>
        <taxon>Pseudomonadota</taxon>
        <taxon>Gammaproteobacteria</taxon>
        <taxon>Pseudomonadales</taxon>
        <taxon>Pseudomonadaceae</taxon>
        <taxon>Pseudomonas</taxon>
    </lineage>
</organism>
<keyword evidence="1" id="KW-1003">Cell membrane</keyword>
<dbReference type="RefSeq" id="WP_144187785.1">
    <property type="nucleotide sequence ID" value="NZ_CP146690.1"/>
</dbReference>
<dbReference type="Gene3D" id="3.90.550.10">
    <property type="entry name" value="Spore Coat Polysaccharide Biosynthesis Protein SpsA, Chain A"/>
    <property type="match status" value="1"/>
</dbReference>
<feature type="domain" description="Glycosyltransferase 2-like" evidence="2">
    <location>
        <begin position="16"/>
        <end position="139"/>
    </location>
</feature>
<dbReference type="InterPro" id="IPR029044">
    <property type="entry name" value="Nucleotide-diphossugar_trans"/>
</dbReference>
<evidence type="ECO:0000313" key="3">
    <source>
        <dbReference type="EMBL" id="WWY22269.1"/>
    </source>
</evidence>
<name>A0ABZ2JGA5_9PSED</name>
<accession>A0ABZ2JGA5</accession>
<dbReference type="InterPro" id="IPR050834">
    <property type="entry name" value="Glycosyltransf_2"/>
</dbReference>
<sequence length="316" mass="35563">MATGINTVGTQPKIAVLLAAYNGREWIEAQLASILAQVAVNIDIFISVDPSSDGTETWCAEFAQTHANIVLLPPSGRFGGAARNFFRLIKDVDYSAYDFVAFADQDDVWYAEKLEQAIATLHSSKADGYSSNVVAFWADGRRLQVKKAQPQVRWDYLFEAAGPGCTYVLRRKLALAFKAQLLSCWDDAQHIDLHDWFCYAFARSRGYGWVIDSRPGLDYRQHARNQVGVNNGVASAIARWRKITSGWWFGQVLLTARLLQIDSPFFDLRGTRGKVKSWTKLAFSAASCRRRTRDRVVFFAICLLMGALGRQPDQYR</sequence>
<dbReference type="GO" id="GO:0016757">
    <property type="term" value="F:glycosyltransferase activity"/>
    <property type="evidence" value="ECO:0007669"/>
    <property type="project" value="UniProtKB-KW"/>
</dbReference>
<gene>
    <name evidence="3" type="ORF">V9385_06615</name>
</gene>
<dbReference type="EC" id="2.4.-.-" evidence="3"/>
<proteinExistence type="predicted"/>
<keyword evidence="1" id="KW-0472">Membrane</keyword>
<evidence type="ECO:0000259" key="2">
    <source>
        <dbReference type="Pfam" id="PF00535"/>
    </source>
</evidence>
<evidence type="ECO:0000313" key="4">
    <source>
        <dbReference type="Proteomes" id="UP001375228"/>
    </source>
</evidence>
<dbReference type="PANTHER" id="PTHR43685">
    <property type="entry name" value="GLYCOSYLTRANSFERASE"/>
    <property type="match status" value="1"/>
</dbReference>
<keyword evidence="3" id="KW-0808">Transferase</keyword>
<dbReference type="Pfam" id="PF00535">
    <property type="entry name" value="Glycos_transf_2"/>
    <property type="match status" value="1"/>
</dbReference>
<evidence type="ECO:0000256" key="1">
    <source>
        <dbReference type="ARBA" id="ARBA00022519"/>
    </source>
</evidence>
<dbReference type="PANTHER" id="PTHR43685:SF2">
    <property type="entry name" value="GLYCOSYLTRANSFERASE 2-LIKE DOMAIN-CONTAINING PROTEIN"/>
    <property type="match status" value="1"/>
</dbReference>